<evidence type="ECO:0000256" key="9">
    <source>
        <dbReference type="SAM" id="MobiDB-lite"/>
    </source>
</evidence>
<feature type="compositionally biased region" description="Polar residues" evidence="9">
    <location>
        <begin position="2548"/>
        <end position="2560"/>
    </location>
</feature>
<name>A0A317UXP2_9EURO</name>
<dbReference type="InterPro" id="IPR036736">
    <property type="entry name" value="ACP-like_sf"/>
</dbReference>
<feature type="active site" description="Proton acceptor; for dehydratase activity" evidence="8">
    <location>
        <position position="978"/>
    </location>
</feature>
<dbReference type="GO" id="GO:0006633">
    <property type="term" value="P:fatty acid biosynthetic process"/>
    <property type="evidence" value="ECO:0007669"/>
    <property type="project" value="TreeGrafter"/>
</dbReference>
<dbReference type="SMART" id="SM00825">
    <property type="entry name" value="PKS_KS"/>
    <property type="match status" value="1"/>
</dbReference>
<dbReference type="InterPro" id="IPR025602">
    <property type="entry name" value="BCP1_family"/>
</dbReference>
<dbReference type="InterPro" id="IPR057326">
    <property type="entry name" value="KR_dom"/>
</dbReference>
<dbReference type="InterPro" id="IPR050091">
    <property type="entry name" value="PKS_NRPS_Biosynth_Enz"/>
</dbReference>
<dbReference type="InterPro" id="IPR014043">
    <property type="entry name" value="Acyl_transferase_dom"/>
</dbReference>
<evidence type="ECO:0000256" key="7">
    <source>
        <dbReference type="ARBA" id="ARBA00023315"/>
    </source>
</evidence>
<dbReference type="VEuPathDB" id="FungiDB:BO70DRAFT_356594"/>
<dbReference type="Pfam" id="PF21089">
    <property type="entry name" value="PKS_DH_N"/>
    <property type="match status" value="1"/>
</dbReference>
<dbReference type="InterPro" id="IPR016035">
    <property type="entry name" value="Acyl_Trfase/lysoPLipase"/>
</dbReference>
<evidence type="ECO:0000256" key="1">
    <source>
        <dbReference type="ARBA" id="ARBA00022450"/>
    </source>
</evidence>
<dbReference type="SMART" id="SM00829">
    <property type="entry name" value="PKS_ER"/>
    <property type="match status" value="1"/>
</dbReference>
<dbReference type="Pfam" id="PF13602">
    <property type="entry name" value="ADH_zinc_N_2"/>
    <property type="match status" value="1"/>
</dbReference>
<dbReference type="InterPro" id="IPR049900">
    <property type="entry name" value="PKS_mFAS_DH"/>
</dbReference>
<dbReference type="Pfam" id="PF00698">
    <property type="entry name" value="Acyl_transf_1"/>
    <property type="match status" value="1"/>
</dbReference>
<dbReference type="InterPro" id="IPR036291">
    <property type="entry name" value="NAD(P)-bd_dom_sf"/>
</dbReference>
<feature type="compositionally biased region" description="Low complexity" evidence="9">
    <location>
        <begin position="2534"/>
        <end position="2547"/>
    </location>
</feature>
<dbReference type="InterPro" id="IPR020806">
    <property type="entry name" value="PKS_PP-bd"/>
</dbReference>
<feature type="region of interest" description="Disordered" evidence="9">
    <location>
        <begin position="2534"/>
        <end position="2588"/>
    </location>
</feature>
<dbReference type="FunFam" id="3.40.366.10:FF:000002">
    <property type="entry name" value="Probable polyketide synthase 2"/>
    <property type="match status" value="1"/>
</dbReference>
<dbReference type="PANTHER" id="PTHR43775">
    <property type="entry name" value="FATTY ACID SYNTHASE"/>
    <property type="match status" value="1"/>
</dbReference>
<feature type="domain" description="Carrier" evidence="10">
    <location>
        <begin position="2440"/>
        <end position="2517"/>
    </location>
</feature>
<evidence type="ECO:0000256" key="5">
    <source>
        <dbReference type="ARBA" id="ARBA00023002"/>
    </source>
</evidence>
<dbReference type="InterPro" id="IPR001227">
    <property type="entry name" value="Ac_transferase_dom_sf"/>
</dbReference>
<dbReference type="Gene3D" id="3.40.47.10">
    <property type="match status" value="1"/>
</dbReference>
<keyword evidence="5" id="KW-0560">Oxidoreductase</keyword>
<dbReference type="PROSITE" id="PS50075">
    <property type="entry name" value="CARRIER"/>
    <property type="match status" value="1"/>
</dbReference>
<dbReference type="GO" id="GO:0016491">
    <property type="term" value="F:oxidoreductase activity"/>
    <property type="evidence" value="ECO:0007669"/>
    <property type="project" value="UniProtKB-KW"/>
</dbReference>
<dbReference type="PANTHER" id="PTHR43775:SF29">
    <property type="entry name" value="ASPERFURANONE POLYKETIDE SYNTHASE AFOG-RELATED"/>
    <property type="match status" value="1"/>
</dbReference>
<evidence type="ECO:0000259" key="10">
    <source>
        <dbReference type="PROSITE" id="PS50075"/>
    </source>
</evidence>
<dbReference type="SMART" id="SM00822">
    <property type="entry name" value="PKS_KR"/>
    <property type="match status" value="1"/>
</dbReference>
<evidence type="ECO:0000256" key="2">
    <source>
        <dbReference type="ARBA" id="ARBA00022553"/>
    </source>
</evidence>
<feature type="active site" description="Proton donor; for dehydratase activity" evidence="8">
    <location>
        <position position="1169"/>
    </location>
</feature>
<dbReference type="FunFam" id="3.40.50.720:FF:000209">
    <property type="entry name" value="Polyketide synthase Pks12"/>
    <property type="match status" value="1"/>
</dbReference>
<dbReference type="Pfam" id="PF02801">
    <property type="entry name" value="Ketoacyl-synt_C"/>
    <property type="match status" value="1"/>
</dbReference>
<dbReference type="GO" id="GO:0031177">
    <property type="term" value="F:phosphopantetheine binding"/>
    <property type="evidence" value="ECO:0007669"/>
    <property type="project" value="InterPro"/>
</dbReference>
<dbReference type="SUPFAM" id="SSF47336">
    <property type="entry name" value="ACP-like"/>
    <property type="match status" value="1"/>
</dbReference>
<dbReference type="GO" id="GO:0044550">
    <property type="term" value="P:secondary metabolite biosynthetic process"/>
    <property type="evidence" value="ECO:0007669"/>
    <property type="project" value="UniProtKB-ARBA"/>
</dbReference>
<evidence type="ECO:0000256" key="8">
    <source>
        <dbReference type="PROSITE-ProRule" id="PRU01363"/>
    </source>
</evidence>
<keyword evidence="6" id="KW-0511">Multifunctional enzyme</keyword>
<dbReference type="InterPro" id="IPR049552">
    <property type="entry name" value="PKS_DH_N"/>
</dbReference>
<keyword evidence="3" id="KW-0808">Transferase</keyword>
<protein>
    <submittedName>
        <fullName evidence="13">Uncharacterized protein</fullName>
    </submittedName>
</protein>
<dbReference type="InterPro" id="IPR042104">
    <property type="entry name" value="PKS_dehydratase_sf"/>
</dbReference>
<dbReference type="InterPro" id="IPR016036">
    <property type="entry name" value="Malonyl_transacylase_ACP-bd"/>
</dbReference>
<dbReference type="InterPro" id="IPR009081">
    <property type="entry name" value="PP-bd_ACP"/>
</dbReference>
<dbReference type="SMART" id="SM00823">
    <property type="entry name" value="PKS_PP"/>
    <property type="match status" value="1"/>
</dbReference>
<dbReference type="SMART" id="SM00827">
    <property type="entry name" value="PKS_AT"/>
    <property type="match status" value="1"/>
</dbReference>
<dbReference type="Proteomes" id="UP000247233">
    <property type="component" value="Unassembled WGS sequence"/>
</dbReference>
<evidence type="ECO:0000313" key="14">
    <source>
        <dbReference type="Proteomes" id="UP000247233"/>
    </source>
</evidence>
<dbReference type="InterPro" id="IPR014030">
    <property type="entry name" value="Ketoacyl_synth_N"/>
</dbReference>
<dbReference type="InterPro" id="IPR049551">
    <property type="entry name" value="PKS_DH_C"/>
</dbReference>
<dbReference type="SUPFAM" id="SSF53335">
    <property type="entry name" value="S-adenosyl-L-methionine-dependent methyltransferases"/>
    <property type="match status" value="1"/>
</dbReference>
<dbReference type="CDD" id="cd00833">
    <property type="entry name" value="PKS"/>
    <property type="match status" value="1"/>
</dbReference>
<feature type="region of interest" description="C-terminal hotdog fold" evidence="8">
    <location>
        <begin position="1103"/>
        <end position="1265"/>
    </location>
</feature>
<dbReference type="GeneID" id="37064177"/>
<dbReference type="Pfam" id="PF00109">
    <property type="entry name" value="ketoacyl-synt"/>
    <property type="match status" value="1"/>
</dbReference>
<dbReference type="Gene3D" id="3.40.50.720">
    <property type="entry name" value="NAD(P)-binding Rossmann-like Domain"/>
    <property type="match status" value="3"/>
</dbReference>
<proteinExistence type="predicted"/>
<dbReference type="Pfam" id="PF14765">
    <property type="entry name" value="PS-DH"/>
    <property type="match status" value="1"/>
</dbReference>
<dbReference type="Gene3D" id="3.90.180.10">
    <property type="entry name" value="Medium-chain alcohol dehydrogenases, catalytic domain"/>
    <property type="match status" value="1"/>
</dbReference>
<dbReference type="InterPro" id="IPR020807">
    <property type="entry name" value="PKS_DH"/>
</dbReference>
<dbReference type="SUPFAM" id="SSF50129">
    <property type="entry name" value="GroES-like"/>
    <property type="match status" value="1"/>
</dbReference>
<dbReference type="InterPro" id="IPR056501">
    <property type="entry name" value="NAD-bd_HRPKS_sdrA"/>
</dbReference>
<dbReference type="Gene3D" id="1.10.1200.10">
    <property type="entry name" value="ACP-like"/>
    <property type="match status" value="1"/>
</dbReference>
<dbReference type="Pfam" id="PF16197">
    <property type="entry name" value="KAsynt_C_assoc"/>
    <property type="match status" value="1"/>
</dbReference>
<dbReference type="GO" id="GO:1901336">
    <property type="term" value="P:lactone biosynthetic process"/>
    <property type="evidence" value="ECO:0007669"/>
    <property type="project" value="UniProtKB-ARBA"/>
</dbReference>
<dbReference type="Gene3D" id="3.40.50.150">
    <property type="entry name" value="Vaccinia Virus protein VP39"/>
    <property type="match status" value="1"/>
</dbReference>
<evidence type="ECO:0000256" key="3">
    <source>
        <dbReference type="ARBA" id="ARBA00022679"/>
    </source>
</evidence>
<dbReference type="InterPro" id="IPR020843">
    <property type="entry name" value="ER"/>
</dbReference>
<evidence type="ECO:0000256" key="6">
    <source>
        <dbReference type="ARBA" id="ARBA00023268"/>
    </source>
</evidence>
<dbReference type="RefSeq" id="XP_025394748.1">
    <property type="nucleotide sequence ID" value="XM_025541940.1"/>
</dbReference>
<dbReference type="Pfam" id="PF23114">
    <property type="entry name" value="NAD-bd_HRPKS_sdrA"/>
    <property type="match status" value="1"/>
</dbReference>
<feature type="domain" description="Ketosynthase family 3 (KS3)" evidence="11">
    <location>
        <begin position="21"/>
        <end position="446"/>
    </location>
</feature>
<organism evidence="13 14">
    <name type="scientific">Aspergillus heteromorphus CBS 117.55</name>
    <dbReference type="NCBI Taxonomy" id="1448321"/>
    <lineage>
        <taxon>Eukaryota</taxon>
        <taxon>Fungi</taxon>
        <taxon>Dikarya</taxon>
        <taxon>Ascomycota</taxon>
        <taxon>Pezizomycotina</taxon>
        <taxon>Eurotiomycetes</taxon>
        <taxon>Eurotiomycetidae</taxon>
        <taxon>Eurotiales</taxon>
        <taxon>Aspergillaceae</taxon>
        <taxon>Aspergillus</taxon>
        <taxon>Aspergillus subgen. Circumdati</taxon>
    </lineage>
</organism>
<dbReference type="InterPro" id="IPR016039">
    <property type="entry name" value="Thiolase-like"/>
</dbReference>
<dbReference type="SUPFAM" id="SSF52151">
    <property type="entry name" value="FabD/lysophospholipase-like"/>
    <property type="match status" value="1"/>
</dbReference>
<dbReference type="Pfam" id="PF23297">
    <property type="entry name" value="ACP_SdgA_C"/>
    <property type="match status" value="1"/>
</dbReference>
<dbReference type="Gene3D" id="3.40.366.10">
    <property type="entry name" value="Malonyl-Coenzyme A Acyl Carrier Protein, domain 2"/>
    <property type="match status" value="1"/>
</dbReference>
<dbReference type="STRING" id="1448321.A0A317UXP2"/>
<sequence length="2860" mass="308843">MIAPVTPSDTDASERGGDLGVMPIAIIGMACRFPGDASSPEKLWDLCAKGKSAWSPIPESRFHAESWYHPDKGHLGTSYVKGAHFLTEDISRFDAAFFNFTAESASTMDPEVRMQLETVYEALESAGLPLDQVAGSRTGVYAGTCFRDNHDSLMRDPDTLARFFLTGNGAAMIANRISHFFDLRGPSLMVDTGCSTTLTLLHLACQSVRAGESEMAIVGGSNVLLNPDMFIAGSNLSLLSEAGRCYAFDSRAAGYGRGDGIASIVIKPLAAALRDGDPIRAVIRNSAANQDGKTATLTSPSQAAQEELMRECYHMAGLDPRDTSYVEAHGTGTQAGDTIEAHAIGHVFGAGRSSDRPLVIGSVKTNIGHTEAASGLAGVIKVVMAMEKQAIPPHLNFESPNEKISLEALNLKIPLNLQEWPSPLLQRASINNFGYGGANAHVIVESPQTVLLPNTPSASEMGNAPNPKKRSRVFVLSAKDPAAARRMGETLCDYVATTLESSSQNQEQFLDQLSFTLGQRRTRFPWTTAWSGSSLADVHATLDSARPTAQRSTRAPRVGMVFTGQGAQWFAMGRELFGAYPVFRDTMHEIDACLKNMGATWSAVEELQRDAKESRINQVTFSLPLSVAIQLALVDLLRSWGIRPAGVTGHSSGEVGAAYAAGAITLAGAMAIVYTRGDLTSQFQKLLDRRGGMVAVGLGREEAEKALAEVQSGTAVIACVNSPSSVTISGDECAVEEVEALLTARGVFARRLRVEAAYHSHHMLPLAEAYRVLLSRFLEPSPEFDSTVVYSSPTTGDRMTSAVDIADPDHWVRNMVQPVEFLSSLRNLCSGGAGTAVDMLVEVGPHGALAGPIRQTLALPELKDAGIPYASCLSRGQDAVQTMHQLVCTLLQAGYPVDLEAVNFPYGRSDVPVLTNLPPYPWNHETSYWAEPRRNQELRGRTVAPHDLLGVPAAGSTPTTPTWRHVVRPRDIPWVRDHIVQGAIVYPGAGYVSMVVEALRQLQTPDQPSHGYHLQEIRIRNPLILEDTAEGVEVQLSLRPCGDRVRHAQGWYEFLIQSVNQTGDSWTLHCEGLCCTPSPAQGTGWAGPPAPISAPSSTVPASAWRTLNPADTYKTLHEVGVCHGPIFQNLVSAQSAPGHSQSVFHVADSAATMPQGYQQSHVIHPTTLDTVFQAVYHNLPAGGTQQRSAMIPTSIQDLYISANLIASPGHQFCADSTLIKLSGQGFESSVRVINNAGADGSEEPAAPVLTLDGLFCQSLGSSAAVLTPDDKLCYTSVWAPDFDFLQPEHLPRKAEVAQQPSLSQLQAAAVVFIVDALQEFENEQVVAPEHQGFWDWMKGVADQARRTLDIPGVTPQYVAALTQDLKQGVDGRLLCRFGERLPDIVSGLVPAKEILRGFMVENQAEWSSVPEYLEPLLTSLMELHGHKRPRAAVLEIGTGNVASTRIFAKALTRDDAKLFARYEVTAPSAELVEDANKALRDDTGAECKVLDLDTPAGDQGFTRGSYDLLILSASALLAAEDVVQTLSSLHALLAPGGKCILWGPTLGDSALQTIVRLLPGWSGVIDATPTWQGLLAQAGFESSNFQLKEGLNSSGYQGEVVMATAKADTTTDSAAEVILVSATSPPEDWQQTLQHSLPADVVSGISVVSSLEDVDAEGKVCLILDEVVQPILENPSAEEFHDLQRVLGSCRATVWVSRGAQGNAEDPRGSLHQGLLRTLRCENTLRQYVSVDLDPNAPIWSPSSATNIAQILCNTLTTSSSYLPETEYAVRDSVVQISRVYGDGQEAQLVGTTKPQTPELRPWSTPGQNIRLGVATPGLLNSLVFTEDPTVEEILPDDWVEIEPRAFGLNFRDIMVALGQLDETRMGFECSGVITRAGPSAQAAGFTPGQGVYAFIIGYFATKVRIPFTSVAPIPADMDFATAASIPLVFITAYHALVDLARLQRDETVLIHSGTGGVGQAAIMLAQSIGADIFVTVGSEDKRDFLMQQYGIPSSRIFSSRNPSFARHIMSATDGKGVDVVLNSLAGPLLRETWRCIGMFGRFIEIGKRDIEQNSMVEMGPFVRSTLFASLDLITLGEQRGKEVRRIFGAINELLAKGQIRPVGPITRFGMGEVEKAFRTMQTGKHMGKIVLEPRRGDQVKVLTAGPRPAELSPDETYLLVGGVGGIGKSLCQLLVDRGAKHLLVLSRNAARITPDTQQWLDGVQATGARVVLESCDVTKRAQLQAVLEKYSSELPPIRGVIQAAMVLKDGIFESMTHEDYLAALNPKVQGTFNLHTLLPTHLRFFILLSSISGFGGNAGQANYAAGGSYQDALARHRASRGLPAVSIDLGMVSSVGVVAGTQHVADHLEKLGLRAVSEHEVWALVESAIRHPIRTPETCHVVTGLPSGFVRSDSAVCWNRDARFAVLEQKDSSASGLASTSNPGAGLKEQLSAATTPAEATTVIQSALITKLAEMFSRSQEEIDPSLPLAQFGVDSLVAVELRNWSVATVQADCSIFDVMHAASVTGLSGKMAEKSRFVKLCPILSSTTTSITTTPSPHLSPITPSQWSSARNSKTMTSRCRGRTPASTATSPRRHVLPPDQRCTPANTTTTIQDIDMVNVDFEWFDPQPIDFHGLKNLLRQLFDNDAQIFDMSALADLILSQPLLGSTVKVDGPESDPYAFLTVLNLQEHQDKPVIQDLTKYLHQKSSNTPSLSPLATLLSQTPIPPIGLILTERLINMPVEVVPPMYTMLQEEIAWAIQDKEPYNFSHYLLVSKTYEEVESKLDAQETRPQKKKKKAAAGAGAGERFFFHPEDEALEKHALCKGSIEYTHKQDEGHSDSKRAFQELGIRTKGSLVLFEADRLEGAVKGMVEYLQPGV</sequence>
<dbReference type="InterPro" id="IPR029063">
    <property type="entry name" value="SAM-dependent_MTases_sf"/>
</dbReference>
<keyword evidence="1" id="KW-0596">Phosphopantetheine</keyword>
<dbReference type="Pfam" id="PF08242">
    <property type="entry name" value="Methyltransf_12"/>
    <property type="match status" value="1"/>
</dbReference>
<dbReference type="Pfam" id="PF08659">
    <property type="entry name" value="KR"/>
    <property type="match status" value="1"/>
</dbReference>
<dbReference type="GO" id="GO:0004312">
    <property type="term" value="F:fatty acid synthase activity"/>
    <property type="evidence" value="ECO:0007669"/>
    <property type="project" value="TreeGrafter"/>
</dbReference>
<dbReference type="PROSITE" id="PS52019">
    <property type="entry name" value="PKS_MFAS_DH"/>
    <property type="match status" value="1"/>
</dbReference>
<dbReference type="SUPFAM" id="SSF53901">
    <property type="entry name" value="Thiolase-like"/>
    <property type="match status" value="1"/>
</dbReference>
<keyword evidence="14" id="KW-1185">Reference proteome</keyword>
<comment type="caution">
    <text evidence="13">The sequence shown here is derived from an EMBL/GenBank/DDBJ whole genome shotgun (WGS) entry which is preliminary data.</text>
</comment>
<dbReference type="InterPro" id="IPR032821">
    <property type="entry name" value="PKS_assoc"/>
</dbReference>
<dbReference type="OrthoDB" id="329835at2759"/>
<evidence type="ECO:0000313" key="13">
    <source>
        <dbReference type="EMBL" id="PWY66109.1"/>
    </source>
</evidence>
<evidence type="ECO:0000259" key="12">
    <source>
        <dbReference type="PROSITE" id="PS52019"/>
    </source>
</evidence>
<dbReference type="PROSITE" id="PS52004">
    <property type="entry name" value="KS3_2"/>
    <property type="match status" value="1"/>
</dbReference>
<accession>A0A317UXP2</accession>
<keyword evidence="4" id="KW-0521">NADP</keyword>
<gene>
    <name evidence="13" type="ORF">BO70DRAFT_356594</name>
</gene>
<dbReference type="InterPro" id="IPR014031">
    <property type="entry name" value="Ketoacyl_synth_C"/>
</dbReference>
<dbReference type="InterPro" id="IPR013968">
    <property type="entry name" value="PKS_KR"/>
</dbReference>
<reference evidence="13 14" key="1">
    <citation type="submission" date="2016-12" db="EMBL/GenBank/DDBJ databases">
        <title>The genomes of Aspergillus section Nigri reveals drivers in fungal speciation.</title>
        <authorList>
            <consortium name="DOE Joint Genome Institute"/>
            <person name="Vesth T.C."/>
            <person name="Nybo J."/>
            <person name="Theobald S."/>
            <person name="Brandl J."/>
            <person name="Frisvad J.C."/>
            <person name="Nielsen K.F."/>
            <person name="Lyhne E.K."/>
            <person name="Kogle M.E."/>
            <person name="Kuo A."/>
            <person name="Riley R."/>
            <person name="Clum A."/>
            <person name="Nolan M."/>
            <person name="Lipzen A."/>
            <person name="Salamov A."/>
            <person name="Henrissat B."/>
            <person name="Wiebenga A."/>
            <person name="De Vries R.P."/>
            <person name="Grigoriev I.V."/>
            <person name="Mortensen U.H."/>
            <person name="Andersen M.R."/>
            <person name="Baker S.E."/>
        </authorList>
    </citation>
    <scope>NUCLEOTIDE SEQUENCE [LARGE SCALE GENOMIC DNA]</scope>
    <source>
        <strain evidence="13 14">CBS 117.55</strain>
    </source>
</reference>
<keyword evidence="7" id="KW-0012">Acyltransferase</keyword>
<feature type="domain" description="PKS/mFAS DH" evidence="12">
    <location>
        <begin position="946"/>
        <end position="1265"/>
    </location>
</feature>
<dbReference type="SUPFAM" id="SSF55048">
    <property type="entry name" value="Probable ACP-binding domain of malonyl-CoA ACP transacylase"/>
    <property type="match status" value="1"/>
</dbReference>
<evidence type="ECO:0000259" key="11">
    <source>
        <dbReference type="PROSITE" id="PS52004"/>
    </source>
</evidence>
<dbReference type="InterPro" id="IPR020841">
    <property type="entry name" value="PKS_Beta-ketoAc_synthase_dom"/>
</dbReference>
<dbReference type="CDD" id="cd05195">
    <property type="entry name" value="enoyl_red"/>
    <property type="match status" value="1"/>
</dbReference>
<dbReference type="Gene3D" id="3.10.129.110">
    <property type="entry name" value="Polyketide synthase dehydratase"/>
    <property type="match status" value="1"/>
</dbReference>
<dbReference type="InterPro" id="IPR013217">
    <property type="entry name" value="Methyltransf_12"/>
</dbReference>
<dbReference type="SUPFAM" id="SSF51735">
    <property type="entry name" value="NAD(P)-binding Rossmann-fold domains"/>
    <property type="match status" value="2"/>
</dbReference>
<feature type="region of interest" description="N-terminal hotdog fold" evidence="8">
    <location>
        <begin position="946"/>
        <end position="1081"/>
    </location>
</feature>
<dbReference type="SMART" id="SM00826">
    <property type="entry name" value="PKS_DH"/>
    <property type="match status" value="1"/>
</dbReference>
<keyword evidence="2" id="KW-0597">Phosphoprotein</keyword>
<dbReference type="Pfam" id="PF13862">
    <property type="entry name" value="BCCIP"/>
    <property type="match status" value="1"/>
</dbReference>
<evidence type="ECO:0000256" key="4">
    <source>
        <dbReference type="ARBA" id="ARBA00022857"/>
    </source>
</evidence>
<dbReference type="EMBL" id="MSFL01000047">
    <property type="protein sequence ID" value="PWY66109.1"/>
    <property type="molecule type" value="Genomic_DNA"/>
</dbReference>
<dbReference type="InterPro" id="IPR011032">
    <property type="entry name" value="GroES-like_sf"/>
</dbReference>